<dbReference type="HOGENOM" id="CLU_2479856_0_0_3"/>
<organism evidence="1 2">
    <name type="scientific">Microcystis aeruginosa NIES-2549</name>
    <dbReference type="NCBI Taxonomy" id="1641812"/>
    <lineage>
        <taxon>Bacteria</taxon>
        <taxon>Bacillati</taxon>
        <taxon>Cyanobacteriota</taxon>
        <taxon>Cyanophyceae</taxon>
        <taxon>Oscillatoriophycideae</taxon>
        <taxon>Chroococcales</taxon>
        <taxon>Microcystaceae</taxon>
        <taxon>Microcystis</taxon>
    </lineage>
</organism>
<reference evidence="1 2" key="1">
    <citation type="journal article" date="2015" name="Genome Announc.">
        <title>Complete Genome Sequence of Microcystis aeruginosa NIES-2549, a Bloom-Forming Cyanobacterium from Lake Kasumigaura, Japan.</title>
        <authorList>
            <person name="Yamaguchi H."/>
            <person name="Suzuki S."/>
            <person name="Tanabe Y."/>
            <person name="Osana Y."/>
            <person name="Shimura Y."/>
            <person name="Ishida K."/>
            <person name="Kawachi M."/>
        </authorList>
    </citation>
    <scope>NUCLEOTIDE SEQUENCE [LARGE SCALE GENOMIC DNA]</scope>
    <source>
        <strain evidence="1 2">NIES-2549</strain>
    </source>
</reference>
<accession>A0A0F6U4K4</accession>
<proteinExistence type="predicted"/>
<evidence type="ECO:0000313" key="2">
    <source>
        <dbReference type="Proteomes" id="UP000034103"/>
    </source>
</evidence>
<dbReference type="AlphaFoldDB" id="A0A0F6U4K4"/>
<gene>
    <name evidence="1" type="ORF">MYAER_2372</name>
</gene>
<name>A0A0F6U4K4_MICAE</name>
<protein>
    <submittedName>
        <fullName evidence="1">Uncharacterized protein</fullName>
    </submittedName>
</protein>
<dbReference type="EMBL" id="CP011304">
    <property type="protein sequence ID" value="AKE64716.1"/>
    <property type="molecule type" value="Genomic_DNA"/>
</dbReference>
<evidence type="ECO:0000313" key="1">
    <source>
        <dbReference type="EMBL" id="AKE64716.1"/>
    </source>
</evidence>
<dbReference type="Proteomes" id="UP000034103">
    <property type="component" value="Chromosome"/>
</dbReference>
<sequence length="87" mass="10105">MSRVFLKISPLPQFLEDFEHLPPEQLLSAIMKKDARIRGLMAEIKGVLNQDKENVVRHQGQIKVSAIFKLYLIFKLFGNYDTNYVNP</sequence>